<dbReference type="PANTHER" id="PTHR12903">
    <property type="entry name" value="MITOCHONDRIAL RIBOSOMAL PROTEIN L24"/>
    <property type="match status" value="1"/>
</dbReference>
<dbReference type="InterPro" id="IPR057264">
    <property type="entry name" value="Ribosomal_uL24_C"/>
</dbReference>
<comment type="function">
    <text evidence="5">One of two assembly initiator proteins, it binds directly to the 5'-end of the 23S rRNA, where it nucleates assembly of the 50S subunit.</text>
</comment>
<dbReference type="GO" id="GO:0003735">
    <property type="term" value="F:structural constituent of ribosome"/>
    <property type="evidence" value="ECO:0007669"/>
    <property type="project" value="InterPro"/>
</dbReference>
<dbReference type="InterPro" id="IPR003256">
    <property type="entry name" value="Ribosomal_uL24"/>
</dbReference>
<evidence type="ECO:0000256" key="1">
    <source>
        <dbReference type="ARBA" id="ARBA00010618"/>
    </source>
</evidence>
<dbReference type="InterPro" id="IPR041988">
    <property type="entry name" value="Ribosomal_uL24_KOW"/>
</dbReference>
<dbReference type="InterPro" id="IPR005824">
    <property type="entry name" value="KOW"/>
</dbReference>
<dbReference type="Pfam" id="PF17136">
    <property type="entry name" value="ribosomal_L24"/>
    <property type="match status" value="1"/>
</dbReference>
<evidence type="ECO:0000256" key="5">
    <source>
        <dbReference type="HAMAP-Rule" id="MF_01326"/>
    </source>
</evidence>
<feature type="domain" description="KOW" evidence="7">
    <location>
        <begin position="2"/>
        <end position="29"/>
    </location>
</feature>
<dbReference type="GO" id="GO:1990904">
    <property type="term" value="C:ribonucleoprotein complex"/>
    <property type="evidence" value="ECO:0007669"/>
    <property type="project" value="UniProtKB-KW"/>
</dbReference>
<comment type="similarity">
    <text evidence="1 5 6">Belongs to the universal ribosomal protein uL24 family.</text>
</comment>
<evidence type="ECO:0000259" key="7">
    <source>
        <dbReference type="SMART" id="SM00739"/>
    </source>
</evidence>
<dbReference type="Gene3D" id="2.30.30.30">
    <property type="match status" value="1"/>
</dbReference>
<keyword evidence="5" id="KW-0694">RNA-binding</keyword>
<evidence type="ECO:0000256" key="6">
    <source>
        <dbReference type="RuleBase" id="RU003477"/>
    </source>
</evidence>
<dbReference type="GO" id="GO:0005840">
    <property type="term" value="C:ribosome"/>
    <property type="evidence" value="ECO:0007669"/>
    <property type="project" value="UniProtKB-KW"/>
</dbReference>
<keyword evidence="2 5" id="KW-0689">Ribosomal protein</keyword>
<evidence type="ECO:0000313" key="8">
    <source>
        <dbReference type="EMBL" id="HDI82391.1"/>
    </source>
</evidence>
<dbReference type="GO" id="GO:0006412">
    <property type="term" value="P:translation"/>
    <property type="evidence" value="ECO:0007669"/>
    <property type="project" value="UniProtKB-UniRule"/>
</dbReference>
<gene>
    <name evidence="5" type="primary">rplX</name>
    <name evidence="8" type="ORF">ENF18_01195</name>
</gene>
<comment type="function">
    <text evidence="5">One of the proteins that surrounds the polypeptide exit tunnel on the outside of the subunit.</text>
</comment>
<evidence type="ECO:0000256" key="4">
    <source>
        <dbReference type="ARBA" id="ARBA00035206"/>
    </source>
</evidence>
<dbReference type="Proteomes" id="UP000885847">
    <property type="component" value="Unassembled WGS sequence"/>
</dbReference>
<dbReference type="CDD" id="cd06089">
    <property type="entry name" value="KOW_RPL26"/>
    <property type="match status" value="1"/>
</dbReference>
<dbReference type="InterPro" id="IPR008991">
    <property type="entry name" value="Translation_prot_SH3-like_sf"/>
</dbReference>
<dbReference type="AlphaFoldDB" id="A0A7C0ZBQ2"/>
<dbReference type="NCBIfam" id="TIGR01079">
    <property type="entry name" value="rplX_bact"/>
    <property type="match status" value="1"/>
</dbReference>
<name>A0A7C0ZBQ2_UNCW3</name>
<dbReference type="HAMAP" id="MF_01326_B">
    <property type="entry name" value="Ribosomal_uL24_B"/>
    <property type="match status" value="1"/>
</dbReference>
<dbReference type="SUPFAM" id="SSF50104">
    <property type="entry name" value="Translation proteins SH3-like domain"/>
    <property type="match status" value="1"/>
</dbReference>
<sequence length="103" mass="11538">MRIKKGDTVIVISGDDKGKKGKVRYVNRERQRVIVEGVAMVRKHTKPTRMGEVGGIVEKEAEIPVSKVLLICPRCGQPTRTGRMKLEGGKSVRYCKKCKEVID</sequence>
<dbReference type="Pfam" id="PF00467">
    <property type="entry name" value="KOW"/>
    <property type="match status" value="1"/>
</dbReference>
<dbReference type="EMBL" id="DQWE01000054">
    <property type="protein sequence ID" value="HDI82391.1"/>
    <property type="molecule type" value="Genomic_DNA"/>
</dbReference>
<dbReference type="InterPro" id="IPR005825">
    <property type="entry name" value="Ribosomal_uL24_CS"/>
</dbReference>
<reference evidence="8" key="1">
    <citation type="journal article" date="2020" name="mSystems">
        <title>Genome- and Community-Level Interaction Insights into Carbon Utilization and Element Cycling Functions of Hydrothermarchaeota in Hydrothermal Sediment.</title>
        <authorList>
            <person name="Zhou Z."/>
            <person name="Liu Y."/>
            <person name="Xu W."/>
            <person name="Pan J."/>
            <person name="Luo Z.H."/>
            <person name="Li M."/>
        </authorList>
    </citation>
    <scope>NUCLEOTIDE SEQUENCE [LARGE SCALE GENOMIC DNA]</scope>
    <source>
        <strain evidence="8">HyVt-102</strain>
    </source>
</reference>
<dbReference type="GO" id="GO:0019843">
    <property type="term" value="F:rRNA binding"/>
    <property type="evidence" value="ECO:0007669"/>
    <property type="project" value="UniProtKB-UniRule"/>
</dbReference>
<evidence type="ECO:0000256" key="2">
    <source>
        <dbReference type="ARBA" id="ARBA00022980"/>
    </source>
</evidence>
<comment type="subunit">
    <text evidence="5">Part of the 50S ribosomal subunit.</text>
</comment>
<dbReference type="SMART" id="SM00739">
    <property type="entry name" value="KOW"/>
    <property type="match status" value="1"/>
</dbReference>
<keyword evidence="3 5" id="KW-0687">Ribonucleoprotein</keyword>
<dbReference type="PROSITE" id="PS01108">
    <property type="entry name" value="RIBOSOMAL_L24"/>
    <property type="match status" value="1"/>
</dbReference>
<evidence type="ECO:0000256" key="3">
    <source>
        <dbReference type="ARBA" id="ARBA00023274"/>
    </source>
</evidence>
<proteinExistence type="inferred from homology"/>
<protein>
    <recommendedName>
        <fullName evidence="4 5">Large ribosomal subunit protein uL24</fullName>
    </recommendedName>
</protein>
<organism evidence="8">
    <name type="scientific">candidate division WOR-3 bacterium</name>
    <dbReference type="NCBI Taxonomy" id="2052148"/>
    <lineage>
        <taxon>Bacteria</taxon>
        <taxon>Bacteria division WOR-3</taxon>
    </lineage>
</organism>
<accession>A0A7C0ZBQ2</accession>
<dbReference type="InterPro" id="IPR014722">
    <property type="entry name" value="Rib_uL2_dom2"/>
</dbReference>
<comment type="caution">
    <text evidence="8">The sequence shown here is derived from an EMBL/GenBank/DDBJ whole genome shotgun (WGS) entry which is preliminary data.</text>
</comment>
<keyword evidence="5" id="KW-0699">rRNA-binding</keyword>